<evidence type="ECO:0000313" key="4">
    <source>
        <dbReference type="Proteomes" id="UP000651837"/>
    </source>
</evidence>
<keyword evidence="4" id="KW-1185">Reference proteome</keyword>
<protein>
    <submittedName>
        <fullName evidence="2">Uncharacterized protein</fullName>
    </submittedName>
</protein>
<accession>A0A316EB22</accession>
<name>A0A316EB22_9FLAO</name>
<reference evidence="2 3" key="1">
    <citation type="submission" date="2018-05" db="EMBL/GenBank/DDBJ databases">
        <title>Genomic Encyclopedia of Archaeal and Bacterial Type Strains, Phase II (KMG-II): from individual species to whole genera.</title>
        <authorList>
            <person name="Goeker M."/>
        </authorList>
    </citation>
    <scope>NUCLEOTIDE SEQUENCE [LARGE SCALE GENOMIC DNA]</scope>
    <source>
        <strain evidence="2 3">DSM 23514</strain>
    </source>
</reference>
<dbReference type="EMBL" id="QGGQ01000014">
    <property type="protein sequence ID" value="PWK20120.1"/>
    <property type="molecule type" value="Genomic_DNA"/>
</dbReference>
<gene>
    <name evidence="1" type="ORF">HZY62_19580</name>
    <name evidence="2" type="ORF">LX92_04063</name>
</gene>
<dbReference type="Proteomes" id="UP000651837">
    <property type="component" value="Unassembled WGS sequence"/>
</dbReference>
<evidence type="ECO:0000313" key="2">
    <source>
        <dbReference type="EMBL" id="PWK20120.1"/>
    </source>
</evidence>
<evidence type="ECO:0000313" key="3">
    <source>
        <dbReference type="Proteomes" id="UP000245667"/>
    </source>
</evidence>
<sequence>MEEKKTRLQLEYELKLTKKILERLIELNEDKNLVMPEDAELDNIEAALKKDMEQRYPKYKIQKR</sequence>
<proteinExistence type="predicted"/>
<dbReference type="EMBL" id="JACWLN010000014">
    <property type="protein sequence ID" value="MBD1262808.1"/>
    <property type="molecule type" value="Genomic_DNA"/>
</dbReference>
<reference evidence="1 4" key="2">
    <citation type="submission" date="2020-07" db="EMBL/GenBank/DDBJ databases">
        <title>The draft genome sequence of Maribacter polysiphoniae KCTC 22021.</title>
        <authorList>
            <person name="Mu L."/>
        </authorList>
    </citation>
    <scope>NUCLEOTIDE SEQUENCE [LARGE SCALE GENOMIC DNA]</scope>
    <source>
        <strain evidence="1 4">KCTC 22021</strain>
    </source>
</reference>
<dbReference type="AlphaFoldDB" id="A0A316EB22"/>
<dbReference type="RefSeq" id="WP_109654492.1">
    <property type="nucleotide sequence ID" value="NZ_CAJQNU010000031.1"/>
</dbReference>
<organism evidence="2 3">
    <name type="scientific">Maribacter polysiphoniae</name>
    <dbReference type="NCBI Taxonomy" id="429344"/>
    <lineage>
        <taxon>Bacteria</taxon>
        <taxon>Pseudomonadati</taxon>
        <taxon>Bacteroidota</taxon>
        <taxon>Flavobacteriia</taxon>
        <taxon>Flavobacteriales</taxon>
        <taxon>Flavobacteriaceae</taxon>
        <taxon>Maribacter</taxon>
    </lineage>
</organism>
<comment type="caution">
    <text evidence="2">The sequence shown here is derived from an EMBL/GenBank/DDBJ whole genome shotgun (WGS) entry which is preliminary data.</text>
</comment>
<evidence type="ECO:0000313" key="1">
    <source>
        <dbReference type="EMBL" id="MBD1262808.1"/>
    </source>
</evidence>
<dbReference type="Proteomes" id="UP000245667">
    <property type="component" value="Unassembled WGS sequence"/>
</dbReference>